<evidence type="ECO:0000256" key="3">
    <source>
        <dbReference type="ARBA" id="ARBA00012452"/>
    </source>
</evidence>
<evidence type="ECO:0000256" key="12">
    <source>
        <dbReference type="ARBA" id="ARBA00049385"/>
    </source>
</evidence>
<feature type="transmembrane region" description="Helical" evidence="13">
    <location>
        <begin position="118"/>
        <end position="139"/>
    </location>
</feature>
<evidence type="ECO:0000256" key="9">
    <source>
        <dbReference type="ARBA" id="ARBA00023136"/>
    </source>
</evidence>
<dbReference type="InterPro" id="IPR001129">
    <property type="entry name" value="Membr-assoc_MAPEG"/>
</dbReference>
<dbReference type="GO" id="GO:0004364">
    <property type="term" value="F:glutathione transferase activity"/>
    <property type="evidence" value="ECO:0007669"/>
    <property type="project" value="UniProtKB-EC"/>
</dbReference>
<evidence type="ECO:0000256" key="2">
    <source>
        <dbReference type="ARBA" id="ARBA00004477"/>
    </source>
</evidence>
<comment type="caution">
    <text evidence="14">The sequence shown here is derived from an EMBL/GenBank/DDBJ whole genome shotgun (WGS) entry which is preliminary data.</text>
</comment>
<keyword evidence="9 13" id="KW-0472">Membrane</keyword>
<accession>A0A318JX41</accession>
<evidence type="ECO:0000256" key="5">
    <source>
        <dbReference type="ARBA" id="ARBA00022692"/>
    </source>
</evidence>
<dbReference type="InterPro" id="IPR040162">
    <property type="entry name" value="MGST1-like"/>
</dbReference>
<comment type="catalytic activity">
    <reaction evidence="12">
        <text>RX + glutathione = an S-substituted glutathione + a halide anion + H(+)</text>
        <dbReference type="Rhea" id="RHEA:16437"/>
        <dbReference type="ChEBI" id="CHEBI:15378"/>
        <dbReference type="ChEBI" id="CHEBI:16042"/>
        <dbReference type="ChEBI" id="CHEBI:17792"/>
        <dbReference type="ChEBI" id="CHEBI:57925"/>
        <dbReference type="ChEBI" id="CHEBI:90779"/>
        <dbReference type="EC" id="2.5.1.18"/>
    </reaction>
    <physiologicalReaction direction="left-to-right" evidence="12">
        <dbReference type="Rhea" id="RHEA:16438"/>
    </physiologicalReaction>
</comment>
<feature type="transmembrane region" description="Helical" evidence="13">
    <location>
        <begin position="75"/>
        <end position="97"/>
    </location>
</feature>
<dbReference type="Pfam" id="PF01124">
    <property type="entry name" value="MAPEG"/>
    <property type="match status" value="1"/>
</dbReference>
<evidence type="ECO:0000256" key="6">
    <source>
        <dbReference type="ARBA" id="ARBA00022824"/>
    </source>
</evidence>
<reference evidence="14 15" key="1">
    <citation type="submission" date="2018-05" db="EMBL/GenBank/DDBJ databases">
        <title>Genomic Encyclopedia of Type Strains, Phase IV (KMG-IV): sequencing the most valuable type-strain genomes for metagenomic binning, comparative biology and taxonomic classification.</title>
        <authorList>
            <person name="Goeker M."/>
        </authorList>
    </citation>
    <scope>NUCLEOTIDE SEQUENCE [LARGE SCALE GENOMIC DNA]</scope>
    <source>
        <strain evidence="14 15">DSM 19792</strain>
    </source>
</reference>
<comment type="function">
    <text evidence="1">Conjugation of reduced glutathione to a wide number of exogenous and endogenous hydrophobic electrophiles.</text>
</comment>
<evidence type="ECO:0000256" key="11">
    <source>
        <dbReference type="ARBA" id="ARBA00039397"/>
    </source>
</evidence>
<gene>
    <name evidence="14" type="ORF">DFR42_102513</name>
</gene>
<keyword evidence="7 13" id="KW-1133">Transmembrane helix</keyword>
<dbReference type="Gene3D" id="1.20.120.550">
    <property type="entry name" value="Membrane associated eicosanoid/glutathione metabolism-like domain"/>
    <property type="match status" value="1"/>
</dbReference>
<dbReference type="Proteomes" id="UP000247792">
    <property type="component" value="Unassembled WGS sequence"/>
</dbReference>
<dbReference type="SUPFAM" id="SSF161084">
    <property type="entry name" value="MAPEG domain-like"/>
    <property type="match status" value="1"/>
</dbReference>
<dbReference type="PANTHER" id="PTHR10689:SF6">
    <property type="entry name" value="MICROSOMAL GLUTATHIONE S-TRANSFERASE 1"/>
    <property type="match status" value="1"/>
</dbReference>
<sequence>MMNYPALSSFVLALLTLFLKASLLSGVQVISRIRSRRYLLPEDAGMFGLRSVEAEADLVQRCARVWRNDVENLPLFLALALTYTLLGGTQSSANWLFGSYVLIRYLHTAVYLRGLQPWRAILYLSGMAVCWMIVIRILLQMHP</sequence>
<dbReference type="EMBL" id="QJKB01000002">
    <property type="protein sequence ID" value="PXX45285.1"/>
    <property type="molecule type" value="Genomic_DNA"/>
</dbReference>
<evidence type="ECO:0000313" key="14">
    <source>
        <dbReference type="EMBL" id="PXX45285.1"/>
    </source>
</evidence>
<evidence type="ECO:0000256" key="4">
    <source>
        <dbReference type="ARBA" id="ARBA00022679"/>
    </source>
</evidence>
<evidence type="ECO:0000256" key="1">
    <source>
        <dbReference type="ARBA" id="ARBA00003701"/>
    </source>
</evidence>
<keyword evidence="15" id="KW-1185">Reference proteome</keyword>
<evidence type="ECO:0000313" key="15">
    <source>
        <dbReference type="Proteomes" id="UP000247792"/>
    </source>
</evidence>
<dbReference type="InterPro" id="IPR023352">
    <property type="entry name" value="MAPEG-like_dom_sf"/>
</dbReference>
<evidence type="ECO:0000256" key="8">
    <source>
        <dbReference type="ARBA" id="ARBA00022990"/>
    </source>
</evidence>
<comment type="subunit">
    <text evidence="10">Homotrimer; The trimer binds only one molecule of glutathione.</text>
</comment>
<dbReference type="AlphaFoldDB" id="A0A318JX41"/>
<keyword evidence="5 13" id="KW-0812">Transmembrane</keyword>
<dbReference type="EC" id="2.5.1.18" evidence="3"/>
<proteinExistence type="predicted"/>
<dbReference type="GO" id="GO:0016020">
    <property type="term" value="C:membrane"/>
    <property type="evidence" value="ECO:0007669"/>
    <property type="project" value="InterPro"/>
</dbReference>
<keyword evidence="6" id="KW-0256">Endoplasmic reticulum</keyword>
<protein>
    <recommendedName>
        <fullName evidence="11">Microsomal glutathione S-transferase 1</fullName>
        <ecNumber evidence="3">2.5.1.18</ecNumber>
    </recommendedName>
</protein>
<keyword evidence="4 14" id="KW-0808">Transferase</keyword>
<dbReference type="OrthoDB" id="6365081at2"/>
<evidence type="ECO:0000256" key="10">
    <source>
        <dbReference type="ARBA" id="ARBA00038540"/>
    </source>
</evidence>
<keyword evidence="8" id="KW-0007">Acetylation</keyword>
<organism evidence="14 15">
    <name type="scientific">Undibacterium pigrum</name>
    <dbReference type="NCBI Taxonomy" id="401470"/>
    <lineage>
        <taxon>Bacteria</taxon>
        <taxon>Pseudomonadati</taxon>
        <taxon>Pseudomonadota</taxon>
        <taxon>Betaproteobacteria</taxon>
        <taxon>Burkholderiales</taxon>
        <taxon>Oxalobacteraceae</taxon>
        <taxon>Undibacterium</taxon>
    </lineage>
</organism>
<comment type="subcellular location">
    <subcellularLocation>
        <location evidence="2">Endoplasmic reticulum membrane</location>
        <topology evidence="2">Multi-pass membrane protein</topology>
    </subcellularLocation>
</comment>
<evidence type="ECO:0000256" key="13">
    <source>
        <dbReference type="SAM" id="Phobius"/>
    </source>
</evidence>
<dbReference type="PANTHER" id="PTHR10689">
    <property type="entry name" value="MICROSOMAL GLUTATHIONE S-TRANSFERASE 1"/>
    <property type="match status" value="1"/>
</dbReference>
<dbReference type="RefSeq" id="WP_110254732.1">
    <property type="nucleotide sequence ID" value="NZ_QJKB01000002.1"/>
</dbReference>
<evidence type="ECO:0000256" key="7">
    <source>
        <dbReference type="ARBA" id="ARBA00022989"/>
    </source>
</evidence>
<name>A0A318JX41_9BURK</name>